<dbReference type="InterPro" id="IPR016117">
    <property type="entry name" value="ArgJ-like_dom_sf"/>
</dbReference>
<dbReference type="PANTHER" id="PTHR36512">
    <property type="entry name" value="D-AMINOPEPTIDASE"/>
    <property type="match status" value="1"/>
</dbReference>
<evidence type="ECO:0000313" key="3">
    <source>
        <dbReference type="Proteomes" id="UP001501138"/>
    </source>
</evidence>
<comment type="similarity">
    <text evidence="1">Belongs to the peptidase S58 family.</text>
</comment>
<name>A0ABN2JI70_9MICO</name>
<accession>A0ABN2JI70</accession>
<dbReference type="EMBL" id="BAAAPM010000004">
    <property type="protein sequence ID" value="GAA1727261.1"/>
    <property type="molecule type" value="Genomic_DNA"/>
</dbReference>
<dbReference type="PANTHER" id="PTHR36512:SF3">
    <property type="entry name" value="BLR5678 PROTEIN"/>
    <property type="match status" value="1"/>
</dbReference>
<dbReference type="Proteomes" id="UP001501138">
    <property type="component" value="Unassembled WGS sequence"/>
</dbReference>
<dbReference type="InterPro" id="IPR005321">
    <property type="entry name" value="Peptidase_S58_DmpA"/>
</dbReference>
<reference evidence="2 3" key="1">
    <citation type="journal article" date="2019" name="Int. J. Syst. Evol. Microbiol.">
        <title>The Global Catalogue of Microorganisms (GCM) 10K type strain sequencing project: providing services to taxonomists for standard genome sequencing and annotation.</title>
        <authorList>
            <consortium name="The Broad Institute Genomics Platform"/>
            <consortium name="The Broad Institute Genome Sequencing Center for Infectious Disease"/>
            <person name="Wu L."/>
            <person name="Ma J."/>
        </authorList>
    </citation>
    <scope>NUCLEOTIDE SEQUENCE [LARGE SCALE GENOMIC DNA]</scope>
    <source>
        <strain evidence="2 3">JCM 15589</strain>
    </source>
</reference>
<dbReference type="RefSeq" id="WP_344248657.1">
    <property type="nucleotide sequence ID" value="NZ_BAAAPM010000004.1"/>
</dbReference>
<dbReference type="SUPFAM" id="SSF56266">
    <property type="entry name" value="DmpA/ArgJ-like"/>
    <property type="match status" value="1"/>
</dbReference>
<dbReference type="Pfam" id="PF03576">
    <property type="entry name" value="Peptidase_S58"/>
    <property type="match status" value="1"/>
</dbReference>
<proteinExistence type="inferred from homology"/>
<evidence type="ECO:0000256" key="1">
    <source>
        <dbReference type="ARBA" id="ARBA00007068"/>
    </source>
</evidence>
<sequence>MSSAEVGGPTRTPRELGIVVGDLPTGRWNALTDVQGVRVGHTTLHDGTRVHTGVTAVVPDQLGRDAGRRPALPCGLCVGNGFGKLVGATQLAELGAIETPIVLTATLSAFRAADALVTHVLARPGYEAVRTLNPVVGETNDGFLSDVRARPVTEAHVLTALEAAASGPVEQGSVGAGTGTSALGFKGGIGTSSRVVEVAGVARTVGALVQSNFSGTLTVRGVPMPADELRPGVPEAAPVETDDGNSCMIVVATDAPLDARRLERVARRAVFAMGRVGAGYTHGSGDYALAFTTADPGAGLVEDAGLDPLFAATMDAVEEALLASVLTATTTVGHRGTRHAVPTGVLLDRLRSARPR</sequence>
<comment type="caution">
    <text evidence="2">The sequence shown here is derived from an EMBL/GenBank/DDBJ whole genome shotgun (WGS) entry which is preliminary data.</text>
</comment>
<protein>
    <submittedName>
        <fullName evidence="2">P1 family peptidase</fullName>
    </submittedName>
</protein>
<keyword evidence="3" id="KW-1185">Reference proteome</keyword>
<gene>
    <name evidence="2" type="ORF">GCM10009809_23720</name>
</gene>
<dbReference type="Gene3D" id="3.60.70.12">
    <property type="entry name" value="L-amino peptidase D-ALA esterase/amidase"/>
    <property type="match status" value="1"/>
</dbReference>
<organism evidence="2 3">
    <name type="scientific">Isoptericola hypogeus</name>
    <dbReference type="NCBI Taxonomy" id="300179"/>
    <lineage>
        <taxon>Bacteria</taxon>
        <taxon>Bacillati</taxon>
        <taxon>Actinomycetota</taxon>
        <taxon>Actinomycetes</taxon>
        <taxon>Micrococcales</taxon>
        <taxon>Promicromonosporaceae</taxon>
        <taxon>Isoptericola</taxon>
    </lineage>
</organism>
<evidence type="ECO:0000313" key="2">
    <source>
        <dbReference type="EMBL" id="GAA1727261.1"/>
    </source>
</evidence>